<name>A0A4R3XXN9_9PAST</name>
<comment type="caution">
    <text evidence="4">The sequence shown here is derived from an EMBL/GenBank/DDBJ whole genome shotgun (WGS) entry which is preliminary data.</text>
</comment>
<dbReference type="InterPro" id="IPR002525">
    <property type="entry name" value="Transp_IS110-like_N"/>
</dbReference>
<gene>
    <name evidence="4" type="ORF">EDC16_11343</name>
</gene>
<dbReference type="RefSeq" id="WP_198362725.1">
    <property type="nucleotide sequence ID" value="NZ_VDGV01000063.1"/>
</dbReference>
<protein>
    <submittedName>
        <fullName evidence="4">Transposase</fullName>
    </submittedName>
</protein>
<dbReference type="GO" id="GO:0004803">
    <property type="term" value="F:transposase activity"/>
    <property type="evidence" value="ECO:0007669"/>
    <property type="project" value="InterPro"/>
</dbReference>
<evidence type="ECO:0000259" key="3">
    <source>
        <dbReference type="Pfam" id="PF02371"/>
    </source>
</evidence>
<evidence type="ECO:0000313" key="5">
    <source>
        <dbReference type="Proteomes" id="UP000294619"/>
    </source>
</evidence>
<evidence type="ECO:0000259" key="2">
    <source>
        <dbReference type="Pfam" id="PF01548"/>
    </source>
</evidence>
<sequence>MMNNKIMGIDVSKHKLDCALINDLNIGKSRSKVVPNTDDGFYALIQWLKKKTDNDLAHLHIVMEATGVYHEAVAYFLAEAGFTLYVVNPADAAKFTQSCNVHKTDKTDSKALAQFGIQIILHGHVRPWQPEPKAIRELKALISRLDALEADLQRERNRMEKAEVSSASISVIQSIEVIQQNLMTEIKRLKQHINNHIDRHPQLKQDVRLLKSIPGVGEVVALRMTTLYRSRTFQNAGQMSAYVGLVPRLGESGLFRGRSMISKRGNPIIRAKLYMGAVVAKQYNPDIRRLIERLLTNGKTMMQALVAGMRRIVHICFGVLKHQREYQPQISM</sequence>
<evidence type="ECO:0000313" key="4">
    <source>
        <dbReference type="EMBL" id="TCV83842.1"/>
    </source>
</evidence>
<organism evidence="4 5">
    <name type="scientific">Testudinibacter aquarius</name>
    <dbReference type="NCBI Taxonomy" id="1524974"/>
    <lineage>
        <taxon>Bacteria</taxon>
        <taxon>Pseudomonadati</taxon>
        <taxon>Pseudomonadota</taxon>
        <taxon>Gammaproteobacteria</taxon>
        <taxon>Pasteurellales</taxon>
        <taxon>Pasteurellaceae</taxon>
        <taxon>Testudinibacter</taxon>
    </lineage>
</organism>
<dbReference type="InterPro" id="IPR003346">
    <property type="entry name" value="Transposase_20"/>
</dbReference>
<reference evidence="4 5" key="1">
    <citation type="submission" date="2019-03" db="EMBL/GenBank/DDBJ databases">
        <title>Genomic Encyclopedia of Type Strains, Phase IV (KMG-IV): sequencing the most valuable type-strain genomes for metagenomic binning, comparative biology and taxonomic classification.</title>
        <authorList>
            <person name="Goeker M."/>
        </authorList>
    </citation>
    <scope>NUCLEOTIDE SEQUENCE [LARGE SCALE GENOMIC DNA]</scope>
    <source>
        <strain evidence="4 5">DSM 28140</strain>
    </source>
</reference>
<accession>A0A4R3XXN9</accession>
<feature type="domain" description="Transposase IS116/IS110/IS902 C-terminal" evidence="3">
    <location>
        <begin position="208"/>
        <end position="290"/>
    </location>
</feature>
<feature type="domain" description="Transposase IS110-like N-terminal" evidence="2">
    <location>
        <begin position="8"/>
        <end position="161"/>
    </location>
</feature>
<feature type="coiled-coil region" evidence="1">
    <location>
        <begin position="135"/>
        <end position="199"/>
    </location>
</feature>
<keyword evidence="1" id="KW-0175">Coiled coil</keyword>
<dbReference type="Proteomes" id="UP000294619">
    <property type="component" value="Unassembled WGS sequence"/>
</dbReference>
<evidence type="ECO:0000256" key="1">
    <source>
        <dbReference type="SAM" id="Coils"/>
    </source>
</evidence>
<proteinExistence type="predicted"/>
<dbReference type="NCBIfam" id="NF033542">
    <property type="entry name" value="transpos_IS110"/>
    <property type="match status" value="1"/>
</dbReference>
<dbReference type="GO" id="GO:0006313">
    <property type="term" value="P:DNA transposition"/>
    <property type="evidence" value="ECO:0007669"/>
    <property type="project" value="InterPro"/>
</dbReference>
<dbReference type="AlphaFoldDB" id="A0A4R3XXN9"/>
<dbReference type="PANTHER" id="PTHR33055">
    <property type="entry name" value="TRANSPOSASE FOR INSERTION SEQUENCE ELEMENT IS1111A"/>
    <property type="match status" value="1"/>
</dbReference>
<dbReference type="Pfam" id="PF02371">
    <property type="entry name" value="Transposase_20"/>
    <property type="match status" value="1"/>
</dbReference>
<dbReference type="InterPro" id="IPR047650">
    <property type="entry name" value="Transpos_IS110"/>
</dbReference>
<dbReference type="PANTHER" id="PTHR33055:SF3">
    <property type="entry name" value="PUTATIVE TRANSPOSASE FOR IS117-RELATED"/>
    <property type="match status" value="1"/>
</dbReference>
<dbReference type="Pfam" id="PF01548">
    <property type="entry name" value="DEDD_Tnp_IS110"/>
    <property type="match status" value="1"/>
</dbReference>
<dbReference type="EMBL" id="SMCP01000013">
    <property type="protein sequence ID" value="TCV83842.1"/>
    <property type="molecule type" value="Genomic_DNA"/>
</dbReference>
<dbReference type="GO" id="GO:0003677">
    <property type="term" value="F:DNA binding"/>
    <property type="evidence" value="ECO:0007669"/>
    <property type="project" value="InterPro"/>
</dbReference>